<dbReference type="Proteomes" id="UP001165653">
    <property type="component" value="Unassembled WGS sequence"/>
</dbReference>
<organism evidence="2 3">
    <name type="scientific">Luteolibacter rhizosphaerae</name>
    <dbReference type="NCBI Taxonomy" id="2989719"/>
    <lineage>
        <taxon>Bacteria</taxon>
        <taxon>Pseudomonadati</taxon>
        <taxon>Verrucomicrobiota</taxon>
        <taxon>Verrucomicrobiia</taxon>
        <taxon>Verrucomicrobiales</taxon>
        <taxon>Verrucomicrobiaceae</taxon>
        <taxon>Luteolibacter</taxon>
    </lineage>
</organism>
<evidence type="ECO:0000259" key="1">
    <source>
        <dbReference type="Pfam" id="PF02954"/>
    </source>
</evidence>
<reference evidence="2" key="1">
    <citation type="submission" date="2022-10" db="EMBL/GenBank/DDBJ databases">
        <title>Luteolibacter sp. GHJ8, whole genome shotgun sequencing project.</title>
        <authorList>
            <person name="Zhao G."/>
            <person name="Shen L."/>
        </authorList>
    </citation>
    <scope>NUCLEOTIDE SEQUENCE</scope>
    <source>
        <strain evidence="2">GHJ8</strain>
    </source>
</reference>
<dbReference type="RefSeq" id="WP_264514323.1">
    <property type="nucleotide sequence ID" value="NZ_JAPDDR010000007.1"/>
</dbReference>
<dbReference type="EMBL" id="JAPDDR010000007">
    <property type="protein sequence ID" value="MCW1914788.1"/>
    <property type="molecule type" value="Genomic_DNA"/>
</dbReference>
<comment type="caution">
    <text evidence="2">The sequence shown here is derived from an EMBL/GenBank/DDBJ whole genome shotgun (WGS) entry which is preliminary data.</text>
</comment>
<gene>
    <name evidence="2" type="ORF">OJ996_14470</name>
</gene>
<dbReference type="InterPro" id="IPR009057">
    <property type="entry name" value="Homeodomain-like_sf"/>
</dbReference>
<keyword evidence="3" id="KW-1185">Reference proteome</keyword>
<protein>
    <recommendedName>
        <fullName evidence="1">DNA binding HTH domain-containing protein</fullName>
    </recommendedName>
</protein>
<dbReference type="SUPFAM" id="SSF46689">
    <property type="entry name" value="Homeodomain-like"/>
    <property type="match status" value="1"/>
</dbReference>
<name>A0ABT3G4M6_9BACT</name>
<dbReference type="InterPro" id="IPR002197">
    <property type="entry name" value="HTH_Fis"/>
</dbReference>
<feature type="domain" description="DNA binding HTH" evidence="1">
    <location>
        <begin position="26"/>
        <end position="57"/>
    </location>
</feature>
<dbReference type="Pfam" id="PF02954">
    <property type="entry name" value="HTH_8"/>
    <property type="match status" value="1"/>
</dbReference>
<dbReference type="Gene3D" id="1.10.10.60">
    <property type="entry name" value="Homeodomain-like"/>
    <property type="match status" value="1"/>
</dbReference>
<dbReference type="PRINTS" id="PR01590">
    <property type="entry name" value="HTHFIS"/>
</dbReference>
<proteinExistence type="predicted"/>
<accession>A0ABT3G4M6</accession>
<sequence length="71" mass="7430">MNSPLPHVSAAPPLDGRGLIRLKEAREHLERQMVSDSLARNGGSITAAANELGISRTVICELIAKLGIAAA</sequence>
<evidence type="ECO:0000313" key="2">
    <source>
        <dbReference type="EMBL" id="MCW1914788.1"/>
    </source>
</evidence>
<evidence type="ECO:0000313" key="3">
    <source>
        <dbReference type="Proteomes" id="UP001165653"/>
    </source>
</evidence>